<accession>A0A6J7I482</accession>
<feature type="region of interest" description="Disordered" evidence="1">
    <location>
        <begin position="125"/>
        <end position="145"/>
    </location>
</feature>
<name>A0A6J7I482_9ZZZZ</name>
<reference evidence="2" key="1">
    <citation type="submission" date="2020-05" db="EMBL/GenBank/DDBJ databases">
        <authorList>
            <person name="Chiriac C."/>
            <person name="Salcher M."/>
            <person name="Ghai R."/>
            <person name="Kavagutti S V."/>
        </authorList>
    </citation>
    <scope>NUCLEOTIDE SEQUENCE</scope>
</reference>
<organism evidence="2">
    <name type="scientific">freshwater metagenome</name>
    <dbReference type="NCBI Taxonomy" id="449393"/>
    <lineage>
        <taxon>unclassified sequences</taxon>
        <taxon>metagenomes</taxon>
        <taxon>ecological metagenomes</taxon>
    </lineage>
</organism>
<gene>
    <name evidence="2" type="ORF">UFOPK3564_02083</name>
</gene>
<evidence type="ECO:0000313" key="2">
    <source>
        <dbReference type="EMBL" id="CAB4925615.1"/>
    </source>
</evidence>
<protein>
    <submittedName>
        <fullName evidence="2">Unannotated protein</fullName>
    </submittedName>
</protein>
<dbReference type="AlphaFoldDB" id="A0A6J7I482"/>
<dbReference type="EMBL" id="CAFBMK010000130">
    <property type="protein sequence ID" value="CAB4925615.1"/>
    <property type="molecule type" value="Genomic_DNA"/>
</dbReference>
<sequence length="145" mass="15299">MAAVMAVALTGRLGQSEHTSSAQTATARVTLDRPSTLRGGLMWPARVTIRARTQIVEPQVVLGAGYVRGMQLNTIEPAPADEATRGRSLALTYATLEPGDELTVYLQLQVNPDTLGRQDLSVVLEPGGDDPPASVRLPASATVLP</sequence>
<evidence type="ECO:0000256" key="1">
    <source>
        <dbReference type="SAM" id="MobiDB-lite"/>
    </source>
</evidence>
<proteinExistence type="predicted"/>